<comment type="caution">
    <text evidence="1">The sequence shown here is derived from an EMBL/GenBank/DDBJ whole genome shotgun (WGS) entry which is preliminary data.</text>
</comment>
<sequence>MESHQLFLIDSSKSIRGKRNVLDDVVELTETIRDLEISLRGRDEKVRRQREQHQVYVKEKEEEIMRQ</sequence>
<name>A0A7J9D3J6_GOSGO</name>
<organism evidence="1 2">
    <name type="scientific">Gossypium gossypioides</name>
    <name type="common">Mexican cotton</name>
    <name type="synonym">Selera gossypioides</name>
    <dbReference type="NCBI Taxonomy" id="34282"/>
    <lineage>
        <taxon>Eukaryota</taxon>
        <taxon>Viridiplantae</taxon>
        <taxon>Streptophyta</taxon>
        <taxon>Embryophyta</taxon>
        <taxon>Tracheophyta</taxon>
        <taxon>Spermatophyta</taxon>
        <taxon>Magnoliopsida</taxon>
        <taxon>eudicotyledons</taxon>
        <taxon>Gunneridae</taxon>
        <taxon>Pentapetalae</taxon>
        <taxon>rosids</taxon>
        <taxon>malvids</taxon>
        <taxon>Malvales</taxon>
        <taxon>Malvaceae</taxon>
        <taxon>Malvoideae</taxon>
        <taxon>Gossypium</taxon>
    </lineage>
</organism>
<accession>A0A7J9D3J6</accession>
<evidence type="ECO:0000313" key="1">
    <source>
        <dbReference type="EMBL" id="MBA0755279.1"/>
    </source>
</evidence>
<protein>
    <submittedName>
        <fullName evidence="1">Uncharacterized protein</fullName>
    </submittedName>
</protein>
<proteinExistence type="predicted"/>
<keyword evidence="2" id="KW-1185">Reference proteome</keyword>
<evidence type="ECO:0000313" key="2">
    <source>
        <dbReference type="Proteomes" id="UP000593579"/>
    </source>
</evidence>
<dbReference type="EMBL" id="JABEZY010268661">
    <property type="protein sequence ID" value="MBA0755279.1"/>
    <property type="molecule type" value="Genomic_DNA"/>
</dbReference>
<dbReference type="AlphaFoldDB" id="A0A7J9D3J6"/>
<reference evidence="1 2" key="1">
    <citation type="journal article" date="2019" name="Genome Biol. Evol.">
        <title>Insights into the evolution of the New World diploid cottons (Gossypium, subgenus Houzingenia) based on genome sequencing.</title>
        <authorList>
            <person name="Grover C.E."/>
            <person name="Arick M.A. 2nd"/>
            <person name="Thrash A."/>
            <person name="Conover J.L."/>
            <person name="Sanders W.S."/>
            <person name="Peterson D.G."/>
            <person name="Frelichowski J.E."/>
            <person name="Scheffler J.A."/>
            <person name="Scheffler B.E."/>
            <person name="Wendel J.F."/>
        </authorList>
    </citation>
    <scope>NUCLEOTIDE SEQUENCE [LARGE SCALE GENOMIC DNA]</scope>
    <source>
        <strain evidence="1">5</strain>
        <tissue evidence="1">Leaf</tissue>
    </source>
</reference>
<dbReference type="OrthoDB" id="1000809at2759"/>
<gene>
    <name evidence="1" type="ORF">Gogos_020681</name>
</gene>
<dbReference type="Proteomes" id="UP000593579">
    <property type="component" value="Unassembled WGS sequence"/>
</dbReference>